<dbReference type="Proteomes" id="UP000523079">
    <property type="component" value="Unassembled WGS sequence"/>
</dbReference>
<dbReference type="SMART" id="SM00248">
    <property type="entry name" value="ANK"/>
    <property type="match status" value="4"/>
</dbReference>
<dbReference type="Pfam" id="PF13857">
    <property type="entry name" value="Ank_5"/>
    <property type="match status" value="1"/>
</dbReference>
<dbReference type="PROSITE" id="PS50088">
    <property type="entry name" value="ANK_REPEAT"/>
    <property type="match status" value="2"/>
</dbReference>
<protein>
    <recommendedName>
        <fullName evidence="7">Ankyrin repeat-containing protein</fullName>
    </recommendedName>
</protein>
<dbReference type="RefSeq" id="WP_182559931.1">
    <property type="nucleotide sequence ID" value="NZ_JACGWT010000003.1"/>
</dbReference>
<dbReference type="EMBL" id="JACGWT010000003">
    <property type="protein sequence ID" value="MBA8794332.1"/>
    <property type="molecule type" value="Genomic_DNA"/>
</dbReference>
<evidence type="ECO:0000256" key="4">
    <source>
        <dbReference type="SAM" id="MobiDB-lite"/>
    </source>
</evidence>
<dbReference type="PROSITE" id="PS50297">
    <property type="entry name" value="ANK_REP_REGION"/>
    <property type="match status" value="1"/>
</dbReference>
<evidence type="ECO:0000313" key="6">
    <source>
        <dbReference type="Proteomes" id="UP000523079"/>
    </source>
</evidence>
<sequence>MGETPAPPDAASVPDRARRLPDEPDLADFAAEADRLVDDGSAADVAAARTRVAGRYGFADWQTLEDRIWLVDRLTRWPTPAELTDDPAAGITDPERLANRLCRLGCLTWTADDDAGPVHARRLLARSPWLAGVNAYTMALTGQAEALAALLGHDPEAARRPGGPHDWPPLLYLCYGRLTPEPTGGQVPGEAAALPLGSATATLQVLLEAGADADSGFLWHGRLSPFTALTGVFGGGADQPPHPEAAALADLLLRYGADPNDHQTLVHRMADPDDTHLRVLLRYGLGQEHAGRWREQLGDHYPEPARMLIDQLRYAASHGLTERVALLLDHDVPAEDPAGARPADPSGAHPAERLTAFRLAVLGGHRETARLLARAGADTGGADRVDELTGRLGAGDGWHSTLLVESDPALVPQARARFPQAVSLAAQFDRLGGVLLLLAHGWDPDVAQPGGRVGLHFAARAGRRAMVQALLDHHARPDLRDGLGATPADWARGAGHTGLADQLDALVGDAAPPTR</sequence>
<dbReference type="InterPro" id="IPR002110">
    <property type="entry name" value="Ankyrin_rpt"/>
</dbReference>
<evidence type="ECO:0000313" key="5">
    <source>
        <dbReference type="EMBL" id="MBA8794332.1"/>
    </source>
</evidence>
<gene>
    <name evidence="5" type="ORF">FHX74_001951</name>
</gene>
<reference evidence="5 6" key="1">
    <citation type="submission" date="2020-07" db="EMBL/GenBank/DDBJ databases">
        <title>Sequencing the genomes of 1000 actinobacteria strains.</title>
        <authorList>
            <person name="Klenk H.-P."/>
        </authorList>
    </citation>
    <scope>NUCLEOTIDE SEQUENCE [LARGE SCALE GENOMIC DNA]</scope>
    <source>
        <strain evidence="5 6">DSM 100723</strain>
    </source>
</reference>
<keyword evidence="6" id="KW-1185">Reference proteome</keyword>
<proteinExistence type="predicted"/>
<name>A0A7W3ISA3_9ACTN</name>
<keyword evidence="2 3" id="KW-0040">ANK repeat</keyword>
<dbReference type="Gene3D" id="1.25.40.20">
    <property type="entry name" value="Ankyrin repeat-containing domain"/>
    <property type="match status" value="1"/>
</dbReference>
<dbReference type="AlphaFoldDB" id="A0A7W3ISA3"/>
<organism evidence="5 6">
    <name type="scientific">Microlunatus kandeliicorticis</name>
    <dbReference type="NCBI Taxonomy" id="1759536"/>
    <lineage>
        <taxon>Bacteria</taxon>
        <taxon>Bacillati</taxon>
        <taxon>Actinomycetota</taxon>
        <taxon>Actinomycetes</taxon>
        <taxon>Propionibacteriales</taxon>
        <taxon>Propionibacteriaceae</taxon>
        <taxon>Microlunatus</taxon>
    </lineage>
</organism>
<evidence type="ECO:0000256" key="1">
    <source>
        <dbReference type="ARBA" id="ARBA00022737"/>
    </source>
</evidence>
<evidence type="ECO:0008006" key="7">
    <source>
        <dbReference type="Google" id="ProtNLM"/>
    </source>
</evidence>
<feature type="repeat" description="ANK" evidence="3">
    <location>
        <begin position="450"/>
        <end position="482"/>
    </location>
</feature>
<dbReference type="InterPro" id="IPR050745">
    <property type="entry name" value="Multifunctional_regulatory"/>
</dbReference>
<feature type="repeat" description="ANK" evidence="3">
    <location>
        <begin position="352"/>
        <end position="384"/>
    </location>
</feature>
<dbReference type="PANTHER" id="PTHR24189:SF50">
    <property type="entry name" value="ANKYRIN REPEAT AND SOCS BOX PROTEIN 2"/>
    <property type="match status" value="1"/>
</dbReference>
<comment type="caution">
    <text evidence="5">The sequence shown here is derived from an EMBL/GenBank/DDBJ whole genome shotgun (WGS) entry which is preliminary data.</text>
</comment>
<accession>A0A7W3ISA3</accession>
<evidence type="ECO:0000256" key="2">
    <source>
        <dbReference type="ARBA" id="ARBA00023043"/>
    </source>
</evidence>
<feature type="region of interest" description="Disordered" evidence="4">
    <location>
        <begin position="1"/>
        <end position="24"/>
    </location>
</feature>
<dbReference type="SUPFAM" id="SSF48403">
    <property type="entry name" value="Ankyrin repeat"/>
    <property type="match status" value="1"/>
</dbReference>
<dbReference type="InterPro" id="IPR036770">
    <property type="entry name" value="Ankyrin_rpt-contain_sf"/>
</dbReference>
<evidence type="ECO:0000256" key="3">
    <source>
        <dbReference type="PROSITE-ProRule" id="PRU00023"/>
    </source>
</evidence>
<dbReference type="PANTHER" id="PTHR24189">
    <property type="entry name" value="MYOTROPHIN"/>
    <property type="match status" value="1"/>
</dbReference>
<keyword evidence="1" id="KW-0677">Repeat</keyword>